<dbReference type="RefSeq" id="WP_136790870.1">
    <property type="nucleotide sequence ID" value="NZ_SWAU01000002.1"/>
</dbReference>
<proteinExistence type="predicted"/>
<dbReference type="Proteomes" id="UP000306340">
    <property type="component" value="Unassembled WGS sequence"/>
</dbReference>
<sequence length="323" mass="34323">MTRALRQLLSDRLAPAMPSGRYALIDYPLYNNPGDALIWAGSRQLLETTTGRAPAYVSTLRGFDPAACRAAIGDGTVFLLGGGNFGHLYEKHHRYRLRALRALPGLRVVLLPLTVAPAVPCAALMAETAEALRIPDQVLAFARDATTRDVLTGLGLAPVLAPDAAHALKLTAPPPVQPLSRLIRQDKESAGGTPRGWDWENAPDLRLINRLGKLADRLTPVRRRLTLYDGLAARRIAAAIRRLGAGAQVETDRLHGLILAHLIGRPVRIADNATGKLSAYVAAWGDGLGLLEPPGTFVNATSGASCGMAGVCGDLSPDLRGAQ</sequence>
<dbReference type="Pfam" id="PF04230">
    <property type="entry name" value="PS_pyruv_trans"/>
    <property type="match status" value="1"/>
</dbReference>
<gene>
    <name evidence="2" type="ORF">FAZ78_00705</name>
</gene>
<protein>
    <recommendedName>
        <fullName evidence="1">Polysaccharide pyruvyl transferase domain-containing protein</fullName>
    </recommendedName>
</protein>
<dbReference type="InterPro" id="IPR007345">
    <property type="entry name" value="Polysacch_pyruvyl_Trfase"/>
</dbReference>
<organism evidence="2 3">
    <name type="scientific">Cereibacter changlensis</name>
    <dbReference type="NCBI Taxonomy" id="402884"/>
    <lineage>
        <taxon>Bacteria</taxon>
        <taxon>Pseudomonadati</taxon>
        <taxon>Pseudomonadota</taxon>
        <taxon>Alphaproteobacteria</taxon>
        <taxon>Rhodobacterales</taxon>
        <taxon>Paracoccaceae</taxon>
        <taxon>Cereibacter</taxon>
    </lineage>
</organism>
<feature type="domain" description="Polysaccharide pyruvyl transferase" evidence="1">
    <location>
        <begin position="32"/>
        <end position="268"/>
    </location>
</feature>
<evidence type="ECO:0000313" key="2">
    <source>
        <dbReference type="EMBL" id="TKA98466.1"/>
    </source>
</evidence>
<name>A0A4U0Z5A9_9RHOB</name>
<accession>A0A4U0Z5A9</accession>
<reference evidence="2 3" key="1">
    <citation type="submission" date="2019-04" db="EMBL/GenBank/DDBJ databases">
        <title>Crypto-aerobic microbial life in anoxic (sulfidic) marine sediments.</title>
        <authorList>
            <person name="Bhattacharya S."/>
            <person name="Roy C."/>
            <person name="Mondal N."/>
            <person name="Sarkar J."/>
            <person name="Mandal S."/>
            <person name="Rameez M.J."/>
            <person name="Ghosh W."/>
        </authorList>
    </citation>
    <scope>NUCLEOTIDE SEQUENCE [LARGE SCALE GENOMIC DNA]</scope>
    <source>
        <strain evidence="2 3">SBBC</strain>
    </source>
</reference>
<comment type="caution">
    <text evidence="2">The sequence shown here is derived from an EMBL/GenBank/DDBJ whole genome shotgun (WGS) entry which is preliminary data.</text>
</comment>
<evidence type="ECO:0000259" key="1">
    <source>
        <dbReference type="Pfam" id="PF04230"/>
    </source>
</evidence>
<dbReference type="AlphaFoldDB" id="A0A4U0Z5A9"/>
<evidence type="ECO:0000313" key="3">
    <source>
        <dbReference type="Proteomes" id="UP000306340"/>
    </source>
</evidence>
<dbReference type="EMBL" id="SWAU01000002">
    <property type="protein sequence ID" value="TKA98466.1"/>
    <property type="molecule type" value="Genomic_DNA"/>
</dbReference>